<dbReference type="EMBL" id="MUYF01000003">
    <property type="protein sequence ID" value="OOL81740.1"/>
    <property type="molecule type" value="Genomic_DNA"/>
</dbReference>
<accession>A0A1S8KPV9</accession>
<keyword evidence="2" id="KW-0547">Nucleotide-binding</keyword>
<evidence type="ECO:0000259" key="4">
    <source>
        <dbReference type="PROSITE" id="PS50893"/>
    </source>
</evidence>
<sequence length="210" mass="23879">MKIKQLTHRYGDFSLKIKDLNLPKEHIIGLIGENGSGKTTLIEAIAGVIQPDQFHKHGSLERILYIPSDLSPYGYLRVGEFCRLVIKYSNKQININTLLDRLKLSDKQDAKISTLSQGMKKKLTLIKLFVDDYDLVLLDEPFHGIDVKYMKDLNLILSDIKQSTTIVITSHVADNLVHICDSFVHLKDGQVTSMFDNPGNVDDIKEFMYD</sequence>
<dbReference type="InterPro" id="IPR051782">
    <property type="entry name" value="ABC_Transporter_VariousFunc"/>
</dbReference>
<evidence type="ECO:0000256" key="3">
    <source>
        <dbReference type="ARBA" id="ARBA00022840"/>
    </source>
</evidence>
<dbReference type="InterPro" id="IPR003439">
    <property type="entry name" value="ABC_transporter-like_ATP-bd"/>
</dbReference>
<evidence type="ECO:0000313" key="6">
    <source>
        <dbReference type="Proteomes" id="UP000190409"/>
    </source>
</evidence>
<dbReference type="GO" id="GO:0016887">
    <property type="term" value="F:ATP hydrolysis activity"/>
    <property type="evidence" value="ECO:0007669"/>
    <property type="project" value="InterPro"/>
</dbReference>
<proteinExistence type="predicted"/>
<reference evidence="5 6" key="1">
    <citation type="submission" date="2017-01" db="EMBL/GenBank/DDBJ databases">
        <title>Complete Genome Sequence of Dolosigranulum pigrum isolated from a Patient with interstitial lung disease.</title>
        <authorList>
            <person name="Mukhopadhyay R."/>
            <person name="Joaquin J."/>
            <person name="Hogue R."/>
            <person name="Fitzgerald S."/>
            <person name="Jospin G."/>
            <person name="Eisen J.A."/>
            <person name="Chaturvedi V."/>
        </authorList>
    </citation>
    <scope>NUCLEOTIDE SEQUENCE [LARGE SCALE GENOMIC DNA]</scope>
    <source>
        <strain evidence="5 6">15S00348</strain>
    </source>
</reference>
<keyword evidence="3" id="KW-0067">ATP-binding</keyword>
<keyword evidence="1" id="KW-0813">Transport</keyword>
<dbReference type="PROSITE" id="PS50893">
    <property type="entry name" value="ABC_TRANSPORTER_2"/>
    <property type="match status" value="1"/>
</dbReference>
<evidence type="ECO:0000313" key="5">
    <source>
        <dbReference type="EMBL" id="OOL81740.1"/>
    </source>
</evidence>
<dbReference type="Proteomes" id="UP000190409">
    <property type="component" value="Unassembled WGS sequence"/>
</dbReference>
<dbReference type="SUPFAM" id="SSF52540">
    <property type="entry name" value="P-loop containing nucleoside triphosphate hydrolases"/>
    <property type="match status" value="1"/>
</dbReference>
<dbReference type="PRINTS" id="PR01868">
    <property type="entry name" value="ABCEFAMILY"/>
</dbReference>
<evidence type="ECO:0000256" key="2">
    <source>
        <dbReference type="ARBA" id="ARBA00022741"/>
    </source>
</evidence>
<dbReference type="PANTHER" id="PTHR42939:SF1">
    <property type="entry name" value="ABC TRANSPORTER ATP-BINDING PROTEIN ALBC-RELATED"/>
    <property type="match status" value="1"/>
</dbReference>
<dbReference type="InterPro" id="IPR003593">
    <property type="entry name" value="AAA+_ATPase"/>
</dbReference>
<dbReference type="PANTHER" id="PTHR42939">
    <property type="entry name" value="ABC TRANSPORTER ATP-BINDING PROTEIN ALBC-RELATED"/>
    <property type="match status" value="1"/>
</dbReference>
<dbReference type="InterPro" id="IPR013283">
    <property type="entry name" value="RLI1"/>
</dbReference>
<comment type="caution">
    <text evidence="5">The sequence shown here is derived from an EMBL/GenBank/DDBJ whole genome shotgun (WGS) entry which is preliminary data.</text>
</comment>
<gene>
    <name evidence="5" type="ORF">BWX42_08565</name>
</gene>
<feature type="domain" description="ABC transporter" evidence="4">
    <location>
        <begin position="1"/>
        <end position="207"/>
    </location>
</feature>
<evidence type="ECO:0000256" key="1">
    <source>
        <dbReference type="ARBA" id="ARBA00022448"/>
    </source>
</evidence>
<dbReference type="InterPro" id="IPR027417">
    <property type="entry name" value="P-loop_NTPase"/>
</dbReference>
<dbReference type="GO" id="GO:0005524">
    <property type="term" value="F:ATP binding"/>
    <property type="evidence" value="ECO:0007669"/>
    <property type="project" value="UniProtKB-KW"/>
</dbReference>
<name>A0A1S8KPV9_9LACT</name>
<dbReference type="AlphaFoldDB" id="A0A1S8KPV9"/>
<dbReference type="InterPro" id="IPR017871">
    <property type="entry name" value="ABC_transporter-like_CS"/>
</dbReference>
<dbReference type="Pfam" id="PF00005">
    <property type="entry name" value="ABC_tran"/>
    <property type="match status" value="1"/>
</dbReference>
<dbReference type="RefSeq" id="WP_077863150.1">
    <property type="nucleotide sequence ID" value="NZ_CP040417.1"/>
</dbReference>
<protein>
    <recommendedName>
        <fullName evidence="4">ABC transporter domain-containing protein</fullName>
    </recommendedName>
</protein>
<dbReference type="Gene3D" id="3.40.50.300">
    <property type="entry name" value="P-loop containing nucleotide triphosphate hydrolases"/>
    <property type="match status" value="1"/>
</dbReference>
<dbReference type="PROSITE" id="PS00211">
    <property type="entry name" value="ABC_TRANSPORTER_1"/>
    <property type="match status" value="1"/>
</dbReference>
<organism evidence="5 6">
    <name type="scientific">Dolosigranulum pigrum</name>
    <dbReference type="NCBI Taxonomy" id="29394"/>
    <lineage>
        <taxon>Bacteria</taxon>
        <taxon>Bacillati</taxon>
        <taxon>Bacillota</taxon>
        <taxon>Bacilli</taxon>
        <taxon>Lactobacillales</taxon>
        <taxon>Carnobacteriaceae</taxon>
        <taxon>Dolosigranulum</taxon>
    </lineage>
</organism>
<dbReference type="SMART" id="SM00382">
    <property type="entry name" value="AAA"/>
    <property type="match status" value="1"/>
</dbReference>